<sequence>MLLTKGEERDISAAEISTELRRKLHDTPGAESITLIANLVRFGANIDIRLAHEDFNVLSQAKERIKEALAQYDGTGDISDNFTRGKREIKLKLKPEARTLGITETD</sequence>
<evidence type="ECO:0000313" key="1">
    <source>
        <dbReference type="EMBL" id="GAG81015.1"/>
    </source>
</evidence>
<evidence type="ECO:0008006" key="2">
    <source>
        <dbReference type="Google" id="ProtNLM"/>
    </source>
</evidence>
<dbReference type="AlphaFoldDB" id="X1AEI8"/>
<name>X1AEI8_9ZZZZ</name>
<organism evidence="1">
    <name type="scientific">marine sediment metagenome</name>
    <dbReference type="NCBI Taxonomy" id="412755"/>
    <lineage>
        <taxon>unclassified sequences</taxon>
        <taxon>metagenomes</taxon>
        <taxon>ecological metagenomes</taxon>
    </lineage>
</organism>
<feature type="non-terminal residue" evidence="1">
    <location>
        <position position="106"/>
    </location>
</feature>
<protein>
    <recommendedName>
        <fullName evidence="2">Acriflavin resistance protein</fullName>
    </recommendedName>
</protein>
<dbReference type="EMBL" id="BART01019031">
    <property type="protein sequence ID" value="GAG81015.1"/>
    <property type="molecule type" value="Genomic_DNA"/>
</dbReference>
<comment type="caution">
    <text evidence="1">The sequence shown here is derived from an EMBL/GenBank/DDBJ whole genome shotgun (WGS) entry which is preliminary data.</text>
</comment>
<accession>X1AEI8</accession>
<proteinExistence type="predicted"/>
<gene>
    <name evidence="1" type="ORF">S01H4_35733</name>
</gene>
<reference evidence="1" key="1">
    <citation type="journal article" date="2014" name="Front. Microbiol.">
        <title>High frequency of phylogenetically diverse reductive dehalogenase-homologous genes in deep subseafloor sedimentary metagenomes.</title>
        <authorList>
            <person name="Kawai M."/>
            <person name="Futagami T."/>
            <person name="Toyoda A."/>
            <person name="Takaki Y."/>
            <person name="Nishi S."/>
            <person name="Hori S."/>
            <person name="Arai W."/>
            <person name="Tsubouchi T."/>
            <person name="Morono Y."/>
            <person name="Uchiyama I."/>
            <person name="Ito T."/>
            <person name="Fujiyama A."/>
            <person name="Inagaki F."/>
            <person name="Takami H."/>
        </authorList>
    </citation>
    <scope>NUCLEOTIDE SEQUENCE</scope>
    <source>
        <strain evidence="1">Expedition CK06-06</strain>
    </source>
</reference>